<evidence type="ECO:0000313" key="1">
    <source>
        <dbReference type="EMBL" id="MPN52273.1"/>
    </source>
</evidence>
<gene>
    <name evidence="1" type="ORF">SDC9_199929</name>
</gene>
<comment type="caution">
    <text evidence="1">The sequence shown here is derived from an EMBL/GenBank/DDBJ whole genome shotgun (WGS) entry which is preliminary data.</text>
</comment>
<organism evidence="1">
    <name type="scientific">bioreactor metagenome</name>
    <dbReference type="NCBI Taxonomy" id="1076179"/>
    <lineage>
        <taxon>unclassified sequences</taxon>
        <taxon>metagenomes</taxon>
        <taxon>ecological metagenomes</taxon>
    </lineage>
</organism>
<accession>A0A645IYH7</accession>
<dbReference type="AlphaFoldDB" id="A0A645IYH7"/>
<protein>
    <recommendedName>
        <fullName evidence="2">Argininosuccinate lyase</fullName>
    </recommendedName>
</protein>
<dbReference type="EMBL" id="VSSQ01118219">
    <property type="protein sequence ID" value="MPN52273.1"/>
    <property type="molecule type" value="Genomic_DNA"/>
</dbReference>
<name>A0A645IYH7_9ZZZZ</name>
<reference evidence="1" key="1">
    <citation type="submission" date="2019-08" db="EMBL/GenBank/DDBJ databases">
        <authorList>
            <person name="Kucharzyk K."/>
            <person name="Murdoch R.W."/>
            <person name="Higgins S."/>
            <person name="Loffler F."/>
        </authorList>
    </citation>
    <scope>NUCLEOTIDE SEQUENCE</scope>
</reference>
<proteinExistence type="predicted"/>
<evidence type="ECO:0008006" key="2">
    <source>
        <dbReference type="Google" id="ProtNLM"/>
    </source>
</evidence>
<sequence>MLALVCTPLLATTVAHADNLDFSLVNKTGYVISEIYVSSASTSDWEDDVMGSDVLGKNESVDIEFEKGSKGCKWDMKVVYDDGEEAVWENLNLCSISKVSLRYDRKKGDTWAELK</sequence>